<sequence length="140" mass="16543">MFESEEAMFESEEVMFESEEVMFESEEVMFESEEVMFESEEAMFKSEEVMFESEEVMFESEEAMRKCGSGSVGEVSERKLEAATAQTSKKEDKIEVEVKITEVDGKIVDTCCINELKKWRSFRRRTMYNTECKRKKCRQM</sequence>
<organism evidence="1 2">
    <name type="scientific">Rhynocoris fuscipes</name>
    <dbReference type="NCBI Taxonomy" id="488301"/>
    <lineage>
        <taxon>Eukaryota</taxon>
        <taxon>Metazoa</taxon>
        <taxon>Ecdysozoa</taxon>
        <taxon>Arthropoda</taxon>
        <taxon>Hexapoda</taxon>
        <taxon>Insecta</taxon>
        <taxon>Pterygota</taxon>
        <taxon>Neoptera</taxon>
        <taxon>Paraneoptera</taxon>
        <taxon>Hemiptera</taxon>
        <taxon>Heteroptera</taxon>
        <taxon>Panheteroptera</taxon>
        <taxon>Cimicomorpha</taxon>
        <taxon>Reduviidae</taxon>
        <taxon>Harpactorinae</taxon>
        <taxon>Harpactorini</taxon>
        <taxon>Rhynocoris</taxon>
    </lineage>
</organism>
<gene>
    <name evidence="1" type="ORF">O3M35_004028</name>
</gene>
<name>A0AAW1CPF8_9HEMI</name>
<evidence type="ECO:0000313" key="2">
    <source>
        <dbReference type="Proteomes" id="UP001461498"/>
    </source>
</evidence>
<comment type="caution">
    <text evidence="1">The sequence shown here is derived from an EMBL/GenBank/DDBJ whole genome shotgun (WGS) entry which is preliminary data.</text>
</comment>
<reference evidence="1 2" key="1">
    <citation type="submission" date="2022-12" db="EMBL/GenBank/DDBJ databases">
        <title>Chromosome-level genome assembly of true bugs.</title>
        <authorList>
            <person name="Ma L."/>
            <person name="Li H."/>
        </authorList>
    </citation>
    <scope>NUCLEOTIDE SEQUENCE [LARGE SCALE GENOMIC DNA]</scope>
    <source>
        <strain evidence="1">Lab_2022b</strain>
    </source>
</reference>
<evidence type="ECO:0000313" key="1">
    <source>
        <dbReference type="EMBL" id="KAK9498150.1"/>
    </source>
</evidence>
<protein>
    <submittedName>
        <fullName evidence="1">Uncharacterized protein</fullName>
    </submittedName>
</protein>
<keyword evidence="2" id="KW-1185">Reference proteome</keyword>
<dbReference type="AlphaFoldDB" id="A0AAW1CPF8"/>
<dbReference type="EMBL" id="JAPXFL010000013">
    <property type="protein sequence ID" value="KAK9498150.1"/>
    <property type="molecule type" value="Genomic_DNA"/>
</dbReference>
<dbReference type="Proteomes" id="UP001461498">
    <property type="component" value="Unassembled WGS sequence"/>
</dbReference>
<accession>A0AAW1CPF8</accession>
<proteinExistence type="predicted"/>